<protein>
    <submittedName>
        <fullName evidence="1">Terpene synthase family protein</fullName>
    </submittedName>
</protein>
<dbReference type="SUPFAM" id="SSF48576">
    <property type="entry name" value="Terpenoid synthases"/>
    <property type="match status" value="1"/>
</dbReference>
<dbReference type="RefSeq" id="WP_222979748.1">
    <property type="nucleotide sequence ID" value="NZ_JAINVZ010000013.1"/>
</dbReference>
<accession>A0ABS7QUV8</accession>
<dbReference type="InterPro" id="IPR008949">
    <property type="entry name" value="Isoprenoid_synthase_dom_sf"/>
</dbReference>
<reference evidence="1 2" key="1">
    <citation type="submission" date="2021-08" db="EMBL/GenBank/DDBJ databases">
        <title>Streptomyces sp. PTM05 isolated from lichen.</title>
        <authorList>
            <person name="Somphong A."/>
            <person name="Phongsopitanun W."/>
            <person name="Tanasupawat S."/>
        </authorList>
    </citation>
    <scope>NUCLEOTIDE SEQUENCE [LARGE SCALE GENOMIC DNA]</scope>
    <source>
        <strain evidence="1 2">Ptm05</strain>
    </source>
</reference>
<dbReference type="Pfam" id="PF19086">
    <property type="entry name" value="Terpene_syn_C_2"/>
    <property type="match status" value="1"/>
</dbReference>
<keyword evidence="2" id="KW-1185">Reference proteome</keyword>
<dbReference type="Gene3D" id="1.10.600.10">
    <property type="entry name" value="Farnesyl Diphosphate Synthase"/>
    <property type="match status" value="1"/>
</dbReference>
<gene>
    <name evidence="1" type="ORF">K7472_19335</name>
</gene>
<name>A0ABS7QUV8_9ACTN</name>
<evidence type="ECO:0000313" key="1">
    <source>
        <dbReference type="EMBL" id="MBY8886991.1"/>
    </source>
</evidence>
<dbReference type="Proteomes" id="UP001198565">
    <property type="component" value="Unassembled WGS sequence"/>
</dbReference>
<proteinExistence type="predicted"/>
<sequence>MLSFSVPVGTIPHDRNPCAAVAHKSTRGWANRYRLIGDDRRQRAFDQLNYAELLSYACTTATASRLGLFAQWFTYYFLLDDQQDLAVLNGRHEEFVALQSKLRIALHSRGAVSPSRDEGLVAAVADLCRRTAPLVSDGWWYRYVTHAEQTFAAQRQESDYRLTGVMPTPWAFKKVRREAGAAEMVFDIIEACEESEIPESIRSSAACRRYADDLNDFTTWSNDVLGVQHDAANTDPNNYVLVREHADGLEREAAIAAVISDIVWLAEQMPLRRAEVKAVASMHCSGPELEGIERVLDAWRAFALNVPLHYLRADSRLAQMDGAAPGRPAGFISDLLGVGRPC</sequence>
<organism evidence="1 2">
    <name type="scientific">Streptantibioticus parmotrematis</name>
    <dbReference type="NCBI Taxonomy" id="2873249"/>
    <lineage>
        <taxon>Bacteria</taxon>
        <taxon>Bacillati</taxon>
        <taxon>Actinomycetota</taxon>
        <taxon>Actinomycetes</taxon>
        <taxon>Kitasatosporales</taxon>
        <taxon>Streptomycetaceae</taxon>
        <taxon>Streptantibioticus</taxon>
    </lineage>
</organism>
<evidence type="ECO:0000313" key="2">
    <source>
        <dbReference type="Proteomes" id="UP001198565"/>
    </source>
</evidence>
<comment type="caution">
    <text evidence="1">The sequence shown here is derived from an EMBL/GenBank/DDBJ whole genome shotgun (WGS) entry which is preliminary data.</text>
</comment>
<dbReference type="EMBL" id="JAINVZ010000013">
    <property type="protein sequence ID" value="MBY8886991.1"/>
    <property type="molecule type" value="Genomic_DNA"/>
</dbReference>